<dbReference type="InterPro" id="IPR049874">
    <property type="entry name" value="ROK_cs"/>
</dbReference>
<evidence type="ECO:0000313" key="8">
    <source>
        <dbReference type="EMBL" id="MDR7073235.1"/>
    </source>
</evidence>
<keyword evidence="3" id="KW-0479">Metal-binding</keyword>
<comment type="catalytic activity">
    <reaction evidence="7">
        <text>D-fructose + ATP = D-fructose 6-phosphate + ADP + H(+)</text>
        <dbReference type="Rhea" id="RHEA:16125"/>
        <dbReference type="ChEBI" id="CHEBI:15378"/>
        <dbReference type="ChEBI" id="CHEBI:30616"/>
        <dbReference type="ChEBI" id="CHEBI:37721"/>
        <dbReference type="ChEBI" id="CHEBI:61527"/>
        <dbReference type="ChEBI" id="CHEBI:456216"/>
        <dbReference type="EC" id="2.7.1.4"/>
    </reaction>
</comment>
<organism evidence="8 9">
    <name type="scientific">Fictibacillus barbaricus</name>
    <dbReference type="NCBI Taxonomy" id="182136"/>
    <lineage>
        <taxon>Bacteria</taxon>
        <taxon>Bacillati</taxon>
        <taxon>Bacillota</taxon>
        <taxon>Bacilli</taxon>
        <taxon>Bacillales</taxon>
        <taxon>Fictibacillaceae</taxon>
        <taxon>Fictibacillus</taxon>
    </lineage>
</organism>
<keyword evidence="4" id="KW-0862">Zinc</keyword>
<keyword evidence="8" id="KW-0808">Transferase</keyword>
<protein>
    <recommendedName>
        <fullName evidence="6">fructokinase</fullName>
        <ecNumber evidence="6">2.7.1.4</ecNumber>
    </recommendedName>
</protein>
<gene>
    <name evidence="8" type="ORF">J2X07_002221</name>
</gene>
<evidence type="ECO:0000256" key="6">
    <source>
        <dbReference type="ARBA" id="ARBA00038887"/>
    </source>
</evidence>
<keyword evidence="9" id="KW-1185">Reference proteome</keyword>
<evidence type="ECO:0000256" key="5">
    <source>
        <dbReference type="ARBA" id="ARBA00022842"/>
    </source>
</evidence>
<dbReference type="InterPro" id="IPR051804">
    <property type="entry name" value="Carb_Metab_Reg_Kinase/Isom"/>
</dbReference>
<dbReference type="PANTHER" id="PTHR42742">
    <property type="entry name" value="TRANSCRIPTIONAL REPRESSOR MPRA"/>
    <property type="match status" value="1"/>
</dbReference>
<dbReference type="Gene3D" id="3.30.420.40">
    <property type="match status" value="2"/>
</dbReference>
<dbReference type="GO" id="GO:0008865">
    <property type="term" value="F:fructokinase activity"/>
    <property type="evidence" value="ECO:0007669"/>
    <property type="project" value="UniProtKB-EC"/>
</dbReference>
<evidence type="ECO:0000256" key="3">
    <source>
        <dbReference type="ARBA" id="ARBA00022723"/>
    </source>
</evidence>
<dbReference type="EC" id="2.7.1.4" evidence="6"/>
<dbReference type="Proteomes" id="UP001258181">
    <property type="component" value="Unassembled WGS sequence"/>
</dbReference>
<reference evidence="8 9" key="1">
    <citation type="submission" date="2023-07" db="EMBL/GenBank/DDBJ databases">
        <title>Sorghum-associated microbial communities from plants grown in Nebraska, USA.</title>
        <authorList>
            <person name="Schachtman D."/>
        </authorList>
    </citation>
    <scope>NUCLEOTIDE SEQUENCE [LARGE SCALE GENOMIC DNA]</scope>
    <source>
        <strain evidence="8 9">BE211</strain>
    </source>
</reference>
<dbReference type="PANTHER" id="PTHR42742:SF3">
    <property type="entry name" value="FRUCTOKINASE"/>
    <property type="match status" value="1"/>
</dbReference>
<dbReference type="PROSITE" id="PS01125">
    <property type="entry name" value="ROK"/>
    <property type="match status" value="1"/>
</dbReference>
<sequence length="288" mass="31070">MILGAIEAGGTKFVCGIGNQNGEILERITIPTTTPAETLKQVIEFFQGKQIDALGVGSFGPVDLNPVSPTYGFITSTPKKNWNSFNLIGELKKHINVPIGFDTDVNAAALGEMEWGAANGLDSCLYMTVGTGVGVGAIAEGRLIHGMLHPEMGHILVRRHEDDSFQGCCPYHGDCLEGMAAGPAIESRWGQKGSELESNPKVWELEAYYLAQALVNYILILSPKRLILGGGVMKQEHLFPLIRENVAKLLNGYIKHENIFGKIDEYIVPPVLGDNAGLCGALALAKRL</sequence>
<dbReference type="CDD" id="cd24067">
    <property type="entry name" value="ASKHA_NBD_ROK_BsFRK-like"/>
    <property type="match status" value="1"/>
</dbReference>
<comment type="similarity">
    <text evidence="2">Belongs to the ROK (NagC/XylR) family.</text>
</comment>
<dbReference type="InterPro" id="IPR043129">
    <property type="entry name" value="ATPase_NBD"/>
</dbReference>
<evidence type="ECO:0000256" key="4">
    <source>
        <dbReference type="ARBA" id="ARBA00022833"/>
    </source>
</evidence>
<evidence type="ECO:0000256" key="1">
    <source>
        <dbReference type="ARBA" id="ARBA00001946"/>
    </source>
</evidence>
<dbReference type="SUPFAM" id="SSF53067">
    <property type="entry name" value="Actin-like ATPase domain"/>
    <property type="match status" value="1"/>
</dbReference>
<dbReference type="Pfam" id="PF00480">
    <property type="entry name" value="ROK"/>
    <property type="match status" value="1"/>
</dbReference>
<proteinExistence type="inferred from homology"/>
<comment type="caution">
    <text evidence="8">The sequence shown here is derived from an EMBL/GenBank/DDBJ whole genome shotgun (WGS) entry which is preliminary data.</text>
</comment>
<name>A0ABU1U1C9_9BACL</name>
<accession>A0ABU1U1C9</accession>
<dbReference type="InterPro" id="IPR000600">
    <property type="entry name" value="ROK"/>
</dbReference>
<evidence type="ECO:0000256" key="7">
    <source>
        <dbReference type="ARBA" id="ARBA00048451"/>
    </source>
</evidence>
<dbReference type="RefSeq" id="WP_310258742.1">
    <property type="nucleotide sequence ID" value="NZ_JAVDWA010000003.1"/>
</dbReference>
<evidence type="ECO:0000313" key="9">
    <source>
        <dbReference type="Proteomes" id="UP001258181"/>
    </source>
</evidence>
<evidence type="ECO:0000256" key="2">
    <source>
        <dbReference type="ARBA" id="ARBA00006479"/>
    </source>
</evidence>
<comment type="cofactor">
    <cofactor evidence="1">
        <name>Mg(2+)</name>
        <dbReference type="ChEBI" id="CHEBI:18420"/>
    </cofactor>
</comment>
<dbReference type="EMBL" id="JAVDWA010000003">
    <property type="protein sequence ID" value="MDR7073235.1"/>
    <property type="molecule type" value="Genomic_DNA"/>
</dbReference>
<keyword evidence="5" id="KW-0460">Magnesium</keyword>